<evidence type="ECO:0000313" key="3">
    <source>
        <dbReference type="Proteomes" id="UP000814176"/>
    </source>
</evidence>
<gene>
    <name evidence="2" type="ORF">C8Q71DRAFT_221269</name>
</gene>
<feature type="chain" id="PRO_5045278313" description="Secreted protein" evidence="1">
    <location>
        <begin position="34"/>
        <end position="73"/>
    </location>
</feature>
<evidence type="ECO:0000256" key="1">
    <source>
        <dbReference type="SAM" id="SignalP"/>
    </source>
</evidence>
<dbReference type="Proteomes" id="UP000814176">
    <property type="component" value="Unassembled WGS sequence"/>
</dbReference>
<accession>A0ABQ8KUU2</accession>
<keyword evidence="3" id="KW-1185">Reference proteome</keyword>
<evidence type="ECO:0000313" key="2">
    <source>
        <dbReference type="EMBL" id="KAH9842793.1"/>
    </source>
</evidence>
<comment type="caution">
    <text evidence="2">The sequence shown here is derived from an EMBL/GenBank/DDBJ whole genome shotgun (WGS) entry which is preliminary data.</text>
</comment>
<dbReference type="GeneID" id="71997835"/>
<dbReference type="RefSeq" id="XP_047783840.1">
    <property type="nucleotide sequence ID" value="XM_047917103.1"/>
</dbReference>
<feature type="signal peptide" evidence="1">
    <location>
        <begin position="1"/>
        <end position="33"/>
    </location>
</feature>
<name>A0ABQ8KUU2_9APHY</name>
<evidence type="ECO:0008006" key="4">
    <source>
        <dbReference type="Google" id="ProtNLM"/>
    </source>
</evidence>
<protein>
    <recommendedName>
        <fullName evidence="4">Secreted protein</fullName>
    </recommendedName>
</protein>
<organism evidence="2 3">
    <name type="scientific">Rhodofomes roseus</name>
    <dbReference type="NCBI Taxonomy" id="34475"/>
    <lineage>
        <taxon>Eukaryota</taxon>
        <taxon>Fungi</taxon>
        <taxon>Dikarya</taxon>
        <taxon>Basidiomycota</taxon>
        <taxon>Agaricomycotina</taxon>
        <taxon>Agaricomycetes</taxon>
        <taxon>Polyporales</taxon>
        <taxon>Rhodofomes</taxon>
    </lineage>
</organism>
<proteinExistence type="predicted"/>
<dbReference type="EMBL" id="JADCUA010000002">
    <property type="protein sequence ID" value="KAH9842793.1"/>
    <property type="molecule type" value="Genomic_DNA"/>
</dbReference>
<reference evidence="2 3" key="1">
    <citation type="journal article" date="2021" name="Environ. Microbiol.">
        <title>Gene family expansions and transcriptome signatures uncover fungal adaptations to wood decay.</title>
        <authorList>
            <person name="Hage H."/>
            <person name="Miyauchi S."/>
            <person name="Viragh M."/>
            <person name="Drula E."/>
            <person name="Min B."/>
            <person name="Chaduli D."/>
            <person name="Navarro D."/>
            <person name="Favel A."/>
            <person name="Norest M."/>
            <person name="Lesage-Meessen L."/>
            <person name="Balint B."/>
            <person name="Merenyi Z."/>
            <person name="de Eugenio L."/>
            <person name="Morin E."/>
            <person name="Martinez A.T."/>
            <person name="Baldrian P."/>
            <person name="Stursova M."/>
            <person name="Martinez M.J."/>
            <person name="Novotny C."/>
            <person name="Magnuson J.K."/>
            <person name="Spatafora J.W."/>
            <person name="Maurice S."/>
            <person name="Pangilinan J."/>
            <person name="Andreopoulos W."/>
            <person name="LaButti K."/>
            <person name="Hundley H."/>
            <person name="Na H."/>
            <person name="Kuo A."/>
            <person name="Barry K."/>
            <person name="Lipzen A."/>
            <person name="Henrissat B."/>
            <person name="Riley R."/>
            <person name="Ahrendt S."/>
            <person name="Nagy L.G."/>
            <person name="Grigoriev I.V."/>
            <person name="Martin F."/>
            <person name="Rosso M.N."/>
        </authorList>
    </citation>
    <scope>NUCLEOTIDE SEQUENCE [LARGE SCALE GENOMIC DNA]</scope>
    <source>
        <strain evidence="2 3">CIRM-BRFM 1785</strain>
    </source>
</reference>
<sequence>MLAFARCRPPLLLMGLKCISTLASLILLTRVEAARHDTTHSSLQNTNIHMNSLVTAQLLVPWQQATANDQPVY</sequence>
<keyword evidence="1" id="KW-0732">Signal</keyword>